<feature type="compositionally biased region" description="Low complexity" evidence="10">
    <location>
        <begin position="489"/>
        <end position="502"/>
    </location>
</feature>
<keyword evidence="5" id="KW-0678">Repressor</keyword>
<feature type="region of interest" description="Disordered" evidence="10">
    <location>
        <begin position="676"/>
        <end position="729"/>
    </location>
</feature>
<reference evidence="11 12" key="1">
    <citation type="submission" date="2016-11" db="EMBL/GenBank/DDBJ databases">
        <authorList>
            <person name="Jaros S."/>
            <person name="Januszkiewicz K."/>
            <person name="Wedrychowicz H."/>
        </authorList>
    </citation>
    <scope>NUCLEOTIDE SEQUENCE [LARGE SCALE GENOMIC DNA]</scope>
</reference>
<evidence type="ECO:0000256" key="3">
    <source>
        <dbReference type="ARBA" id="ARBA00006922"/>
    </source>
</evidence>
<gene>
    <name evidence="11" type="primary">BQ5605_C033g11182</name>
    <name evidence="11" type="ORF">BQ5605_C033G11182</name>
</gene>
<evidence type="ECO:0000256" key="9">
    <source>
        <dbReference type="SAM" id="Coils"/>
    </source>
</evidence>
<evidence type="ECO:0000256" key="1">
    <source>
        <dbReference type="ARBA" id="ARBA00004123"/>
    </source>
</evidence>
<evidence type="ECO:0000256" key="2">
    <source>
        <dbReference type="ARBA" id="ARBA00004496"/>
    </source>
</evidence>
<feature type="region of interest" description="Disordered" evidence="10">
    <location>
        <begin position="469"/>
        <end position="541"/>
    </location>
</feature>
<feature type="coiled-coil region" evidence="9">
    <location>
        <begin position="201"/>
        <end position="240"/>
    </location>
</feature>
<dbReference type="STRING" id="796604.A0A2X0PHZ7"/>
<feature type="compositionally biased region" description="Low complexity" evidence="10">
    <location>
        <begin position="429"/>
        <end position="441"/>
    </location>
</feature>
<feature type="compositionally biased region" description="Low complexity" evidence="10">
    <location>
        <begin position="124"/>
        <end position="148"/>
    </location>
</feature>
<comment type="similarity">
    <text evidence="3">Belongs to the WHI5/NRM1 family.</text>
</comment>
<dbReference type="AlphaFoldDB" id="A0A2X0PHZ7"/>
<feature type="compositionally biased region" description="Polar residues" evidence="10">
    <location>
        <begin position="23"/>
        <end position="36"/>
    </location>
</feature>
<feature type="compositionally biased region" description="Low complexity" evidence="10">
    <location>
        <begin position="73"/>
        <end position="117"/>
    </location>
</feature>
<feature type="compositionally biased region" description="Low complexity" evidence="10">
    <location>
        <begin position="704"/>
        <end position="729"/>
    </location>
</feature>
<evidence type="ECO:0000256" key="7">
    <source>
        <dbReference type="ARBA" id="ARBA00023163"/>
    </source>
</evidence>
<dbReference type="PANTHER" id="PTHR40468:SF1">
    <property type="entry name" value="TOPOISOMERASE I DAMAGE AFFECTED PROTEIN 11"/>
    <property type="match status" value="1"/>
</dbReference>
<feature type="compositionally biased region" description="Polar residues" evidence="10">
    <location>
        <begin position="527"/>
        <end position="538"/>
    </location>
</feature>
<keyword evidence="4" id="KW-0963">Cytoplasm</keyword>
<evidence type="ECO:0000256" key="6">
    <source>
        <dbReference type="ARBA" id="ARBA00023015"/>
    </source>
</evidence>
<protein>
    <submittedName>
        <fullName evidence="11">BQ5605_C033g11182 protein</fullName>
    </submittedName>
</protein>
<keyword evidence="9" id="KW-0175">Coiled coil</keyword>
<evidence type="ECO:0000313" key="12">
    <source>
        <dbReference type="Proteomes" id="UP000249464"/>
    </source>
</evidence>
<keyword evidence="8" id="KW-0539">Nucleus</keyword>
<feature type="region of interest" description="Disordered" evidence="10">
    <location>
        <begin position="1"/>
        <end position="158"/>
    </location>
</feature>
<organism evidence="11 12">
    <name type="scientific">Microbotryum silenes-dioicae</name>
    <dbReference type="NCBI Taxonomy" id="796604"/>
    <lineage>
        <taxon>Eukaryota</taxon>
        <taxon>Fungi</taxon>
        <taxon>Dikarya</taxon>
        <taxon>Basidiomycota</taxon>
        <taxon>Pucciniomycotina</taxon>
        <taxon>Microbotryomycetes</taxon>
        <taxon>Microbotryales</taxon>
        <taxon>Microbotryaceae</taxon>
        <taxon>Microbotryum</taxon>
    </lineage>
</organism>
<evidence type="ECO:0000313" key="11">
    <source>
        <dbReference type="EMBL" id="SGZ02046.1"/>
    </source>
</evidence>
<feature type="compositionally biased region" description="Low complexity" evidence="10">
    <location>
        <begin position="37"/>
        <end position="66"/>
    </location>
</feature>
<keyword evidence="6" id="KW-0805">Transcription regulation</keyword>
<name>A0A2X0PHZ7_9BASI</name>
<feature type="compositionally biased region" description="Basic and acidic residues" evidence="10">
    <location>
        <begin position="149"/>
        <end position="158"/>
    </location>
</feature>
<accession>A0A2X0PHZ7</accession>
<dbReference type="Pfam" id="PF08528">
    <property type="entry name" value="Whi5"/>
    <property type="match status" value="1"/>
</dbReference>
<dbReference type="Proteomes" id="UP000249464">
    <property type="component" value="Unassembled WGS sequence"/>
</dbReference>
<dbReference type="GO" id="GO:0005634">
    <property type="term" value="C:nucleus"/>
    <property type="evidence" value="ECO:0007669"/>
    <property type="project" value="UniProtKB-SubCell"/>
</dbReference>
<comment type="subcellular location">
    <subcellularLocation>
        <location evidence="2">Cytoplasm</location>
    </subcellularLocation>
    <subcellularLocation>
        <location evidence="1">Nucleus</location>
    </subcellularLocation>
</comment>
<dbReference type="PANTHER" id="PTHR40468">
    <property type="entry name" value="YALI0A15257P"/>
    <property type="match status" value="1"/>
</dbReference>
<feature type="region of interest" description="Disordered" evidence="10">
    <location>
        <begin position="583"/>
        <end position="660"/>
    </location>
</feature>
<dbReference type="InterPro" id="IPR013734">
    <property type="entry name" value="TF_Nrm1/Whi5"/>
</dbReference>
<evidence type="ECO:0000256" key="4">
    <source>
        <dbReference type="ARBA" id="ARBA00022490"/>
    </source>
</evidence>
<dbReference type="EMBL" id="FQNC01000066">
    <property type="protein sequence ID" value="SGZ02046.1"/>
    <property type="molecule type" value="Genomic_DNA"/>
</dbReference>
<evidence type="ECO:0000256" key="8">
    <source>
        <dbReference type="ARBA" id="ARBA00023242"/>
    </source>
</evidence>
<feature type="compositionally biased region" description="Low complexity" evidence="10">
    <location>
        <begin position="398"/>
        <end position="415"/>
    </location>
</feature>
<keyword evidence="12" id="KW-1185">Reference proteome</keyword>
<proteinExistence type="inferred from homology"/>
<dbReference type="GO" id="GO:0005737">
    <property type="term" value="C:cytoplasm"/>
    <property type="evidence" value="ECO:0007669"/>
    <property type="project" value="UniProtKB-SubCell"/>
</dbReference>
<keyword evidence="7" id="KW-0804">Transcription</keyword>
<sequence>MTTMATIATTTFTPFKSSSSDSNLSACQASPTTSLVQQHSHQQQHQQQLPPQPPASQAQHQQQLQQGADTFSSHHASSAASTSSASTSTTTTTTITTTAHTAATKSAKSTPRSSTASNRNRTPSSISSGSSSSAMKRSESAMSSASTSGKEERKRKDAIDKVLQRAEIARITRHFKTRLALAAFKAQRGWQDATLDQIEPHLEQEAQRHKQQQQLQQQQAQKSQQQLQQQQQQHMMAQQQFLAQQEAAAAQQQLQYHRSQPLQGGAAFQAQKPPAHYTNGNGMEYSQPYQQPMPMQQPPQQAWGRPGPFDNAGMGPPSFAGHKRARSINIYDQPQQSMAYPANLGAYGSPQPMASTSALQPPVQIGANGGPAMFGDASRPTKRRVLGQEHGGGRPSLHHSSSSSSSVGSVKALGAITELRSPRSRHSATRSSLSRGNSSASMVGRPVSSSDPNFSTFVDAASVLTGLSRGLSDQSDNSDEGMQGGAAGGPSSSSQSNPFGSSIPRPRTPTSANDKGKGAAMHHMSGVNGSAPPTTGGESSAEGAAELMLYLAYSPSPVQSRSSHVVNNIGGEGMMKGRRLFSGSGEDHPAPSAAFGNGAGMNGAGGGPNGTGLGSYDEALHPAKASRVVSAPPPGSPPSSMLGPGAFGGAIPSTPGRERQISSSWDAYINVSPSPQRVSIARSSEHSYASNGPPPTFLLPNGTPPGSNAPTSTASTTAGGVGAGAAASW</sequence>
<feature type="compositionally biased region" description="Gly residues" evidence="10">
    <location>
        <begin position="597"/>
        <end position="613"/>
    </location>
</feature>
<feature type="compositionally biased region" description="Low complexity" evidence="10">
    <location>
        <begin position="1"/>
        <end position="22"/>
    </location>
</feature>
<feature type="region of interest" description="Disordered" evidence="10">
    <location>
        <begin position="385"/>
        <end position="453"/>
    </location>
</feature>
<evidence type="ECO:0000256" key="10">
    <source>
        <dbReference type="SAM" id="MobiDB-lite"/>
    </source>
</evidence>
<evidence type="ECO:0000256" key="5">
    <source>
        <dbReference type="ARBA" id="ARBA00022491"/>
    </source>
</evidence>